<feature type="transmembrane region" description="Helical" evidence="1">
    <location>
        <begin position="6"/>
        <end position="25"/>
    </location>
</feature>
<keyword evidence="1" id="KW-0812">Transmembrane</keyword>
<accession>A0AAW5LF78</accession>
<sequence length="258" mass="29915">MSIIYAIPVITSLILGITYIIITTSRDRFLKYTEVNLYFAIGKLLNFFIYLIFTSMIVFLISIELSDHYKIDLDKVLADKTQRYYYISLISIIIVMLSMAYFAISTMDLKGKSVYYIKNYNKQNQTLYILQQHNGKYICTFDKISNDQRIIIDNSKLDDLEMNVYSESTIKNLDFSNVLNIYSKKIGASLFIFFMLFLFIICILIIGALFLINYSLEFGSNTLLLISIAASIFIVVFLLMIYITNFKKIKSKTSSNKN</sequence>
<feature type="transmembrane region" description="Helical" evidence="1">
    <location>
        <begin position="190"/>
        <end position="212"/>
    </location>
</feature>
<dbReference type="EMBL" id="JANILD010000001">
    <property type="protein sequence ID" value="MCQ9302466.1"/>
    <property type="molecule type" value="Genomic_DNA"/>
</dbReference>
<evidence type="ECO:0000256" key="1">
    <source>
        <dbReference type="SAM" id="Phobius"/>
    </source>
</evidence>
<dbReference type="AlphaFoldDB" id="A0AAW5LF78"/>
<feature type="transmembrane region" description="Helical" evidence="1">
    <location>
        <begin position="37"/>
        <end position="63"/>
    </location>
</feature>
<reference evidence="2" key="1">
    <citation type="submission" date="2022-07" db="EMBL/GenBank/DDBJ databases">
        <title>Bacterial species isolated from the porcine tonsil microbiota.</title>
        <authorList>
            <person name="Oliveira I.M.F."/>
        </authorList>
    </citation>
    <scope>NUCLEOTIDE SEQUENCE</scope>
    <source>
        <strain evidence="2">8QC2O2</strain>
    </source>
</reference>
<keyword evidence="1" id="KW-0472">Membrane</keyword>
<protein>
    <submittedName>
        <fullName evidence="2">Uncharacterized protein</fullName>
    </submittedName>
</protein>
<feature type="transmembrane region" description="Helical" evidence="1">
    <location>
        <begin position="224"/>
        <end position="243"/>
    </location>
</feature>
<evidence type="ECO:0000313" key="2">
    <source>
        <dbReference type="EMBL" id="MCQ9302466.1"/>
    </source>
</evidence>
<proteinExistence type="predicted"/>
<organism evidence="2 3">
    <name type="scientific">Mammaliicoccus sciuri</name>
    <name type="common">Staphylococcus sciuri</name>
    <dbReference type="NCBI Taxonomy" id="1296"/>
    <lineage>
        <taxon>Bacteria</taxon>
        <taxon>Bacillati</taxon>
        <taxon>Bacillota</taxon>
        <taxon>Bacilli</taxon>
        <taxon>Bacillales</taxon>
        <taxon>Staphylococcaceae</taxon>
        <taxon>Mammaliicoccus</taxon>
    </lineage>
</organism>
<feature type="transmembrane region" description="Helical" evidence="1">
    <location>
        <begin position="83"/>
        <end position="104"/>
    </location>
</feature>
<evidence type="ECO:0000313" key="3">
    <source>
        <dbReference type="Proteomes" id="UP001204068"/>
    </source>
</evidence>
<comment type="caution">
    <text evidence="2">The sequence shown here is derived from an EMBL/GenBank/DDBJ whole genome shotgun (WGS) entry which is preliminary data.</text>
</comment>
<gene>
    <name evidence="2" type="ORF">NQ032_02385</name>
</gene>
<keyword evidence="1" id="KW-1133">Transmembrane helix</keyword>
<dbReference type="Proteomes" id="UP001204068">
    <property type="component" value="Unassembled WGS sequence"/>
</dbReference>
<dbReference type="RefSeq" id="WP_218696796.1">
    <property type="nucleotide sequence ID" value="NZ_CP064868.1"/>
</dbReference>
<name>A0AAW5LF78_MAMSC</name>